<dbReference type="RefSeq" id="WP_064123860.1">
    <property type="nucleotide sequence ID" value="NZ_CP015243.1"/>
</dbReference>
<evidence type="ECO:0000256" key="3">
    <source>
        <dbReference type="ARBA" id="ARBA00022692"/>
    </source>
</evidence>
<name>A0A172YIF4_9GAMM</name>
<dbReference type="SUPFAM" id="SSF48452">
    <property type="entry name" value="TPR-like"/>
    <property type="match status" value="1"/>
</dbReference>
<dbReference type="PANTHER" id="PTHR38035:SF1">
    <property type="entry name" value="ANCILLARY SECYEG TRANSLOCON SUBUNIT"/>
    <property type="match status" value="1"/>
</dbReference>
<feature type="domain" description="Ancillary SecYEG translocon subunit/Cell division coordinator CpoB TPR" evidence="10">
    <location>
        <begin position="16"/>
        <end position="215"/>
    </location>
</feature>
<dbReference type="Gene3D" id="1.25.40.10">
    <property type="entry name" value="Tetratricopeptide repeat domain"/>
    <property type="match status" value="1"/>
</dbReference>
<dbReference type="InterPro" id="IPR026039">
    <property type="entry name" value="YfgM"/>
</dbReference>
<evidence type="ECO:0000256" key="8">
    <source>
        <dbReference type="ARBA" id="ARBA00024235"/>
    </source>
</evidence>
<keyword evidence="12" id="KW-1185">Reference proteome</keyword>
<sequence length="220" mass="24058">MAQDLRDDDEQLDALKSWWKRHGTSLVAGVLLAAAGIFGWNAWQSYQANQTADASQAFDQLIALTSDFNVLDDGQRAQVDQLAEQLSDDHGGTLYAELARLIQARVAVDANDPDTAMASLRQVIDGASHDYVKAVARLDLARIQVDRQQYEEALAGLEGELPEGLLAQQANVRGDAFQGLGRLDEARDAYRTALDLAKQHDLPIYGVQLKLDDLAPQEAS</sequence>
<keyword evidence="4 9" id="KW-1133">Transmembrane helix</keyword>
<keyword evidence="3 9" id="KW-0812">Transmembrane</keyword>
<keyword evidence="5 9" id="KW-0472">Membrane</keyword>
<evidence type="ECO:0000256" key="5">
    <source>
        <dbReference type="ARBA" id="ARBA00023136"/>
    </source>
</evidence>
<dbReference type="PIRSF" id="PIRSF006170">
    <property type="entry name" value="YfgM"/>
    <property type="match status" value="1"/>
</dbReference>
<evidence type="ECO:0000256" key="6">
    <source>
        <dbReference type="ARBA" id="ARBA00023186"/>
    </source>
</evidence>
<reference evidence="11 12" key="1">
    <citation type="submission" date="2016-04" db="EMBL/GenBank/DDBJ databases">
        <title>Complete Genome Sequence of Halotalea alkalilenta IHB B 13600.</title>
        <authorList>
            <person name="Swarnkar M.K."/>
            <person name="Sharma A."/>
            <person name="Kaushal K."/>
            <person name="Soni R."/>
            <person name="Rana S."/>
            <person name="Singh A.K."/>
            <person name="Gulati A."/>
        </authorList>
    </citation>
    <scope>NUCLEOTIDE SEQUENCE [LARGE SCALE GENOMIC DNA]</scope>
    <source>
        <strain evidence="11 12">IHB B 13600</strain>
    </source>
</reference>
<dbReference type="PANTHER" id="PTHR38035">
    <property type="entry name" value="UPF0070 PROTEIN YFGM"/>
    <property type="match status" value="1"/>
</dbReference>
<feature type="transmembrane region" description="Helical" evidence="9">
    <location>
        <begin position="25"/>
        <end position="43"/>
    </location>
</feature>
<dbReference type="GO" id="GO:0044877">
    <property type="term" value="F:protein-containing complex binding"/>
    <property type="evidence" value="ECO:0007669"/>
    <property type="project" value="InterPro"/>
</dbReference>
<evidence type="ECO:0000256" key="2">
    <source>
        <dbReference type="ARBA" id="ARBA00022475"/>
    </source>
</evidence>
<proteinExistence type="inferred from homology"/>
<comment type="similarity">
    <text evidence="7">Belongs to the YfgM family.</text>
</comment>
<evidence type="ECO:0000256" key="1">
    <source>
        <dbReference type="ARBA" id="ARBA00004401"/>
    </source>
</evidence>
<evidence type="ECO:0000256" key="9">
    <source>
        <dbReference type="SAM" id="Phobius"/>
    </source>
</evidence>
<dbReference type="InterPro" id="IPR018704">
    <property type="entry name" value="SecYEG/CpoB_TPR"/>
</dbReference>
<gene>
    <name evidence="11" type="ORF">A5892_17365</name>
</gene>
<protein>
    <recommendedName>
        <fullName evidence="8">Ancillary SecYEG translocon subunit</fullName>
    </recommendedName>
</protein>
<dbReference type="GO" id="GO:0005886">
    <property type="term" value="C:plasma membrane"/>
    <property type="evidence" value="ECO:0007669"/>
    <property type="project" value="UniProtKB-SubCell"/>
</dbReference>
<evidence type="ECO:0000259" key="10">
    <source>
        <dbReference type="Pfam" id="PF09976"/>
    </source>
</evidence>
<keyword evidence="6" id="KW-0143">Chaperone</keyword>
<dbReference type="EMBL" id="CP015243">
    <property type="protein sequence ID" value="ANF59010.1"/>
    <property type="molecule type" value="Genomic_DNA"/>
</dbReference>
<evidence type="ECO:0000256" key="7">
    <source>
        <dbReference type="ARBA" id="ARBA00024197"/>
    </source>
</evidence>
<accession>A0A172YIF4</accession>
<evidence type="ECO:0000313" key="12">
    <source>
        <dbReference type="Proteomes" id="UP000077875"/>
    </source>
</evidence>
<dbReference type="STRING" id="376489.A5892_17365"/>
<dbReference type="Pfam" id="PF09976">
    <property type="entry name" value="TPR_21"/>
    <property type="match status" value="1"/>
</dbReference>
<organism evidence="11 12">
    <name type="scientific">Halotalea alkalilenta</name>
    <dbReference type="NCBI Taxonomy" id="376489"/>
    <lineage>
        <taxon>Bacteria</taxon>
        <taxon>Pseudomonadati</taxon>
        <taxon>Pseudomonadota</taxon>
        <taxon>Gammaproteobacteria</taxon>
        <taxon>Oceanospirillales</taxon>
        <taxon>Halomonadaceae</taxon>
        <taxon>Halotalea</taxon>
    </lineage>
</organism>
<comment type="subcellular location">
    <subcellularLocation>
        <location evidence="1">Cell membrane</location>
        <topology evidence="1">Single-pass type II membrane protein</topology>
    </subcellularLocation>
</comment>
<keyword evidence="2" id="KW-1003">Cell membrane</keyword>
<evidence type="ECO:0000256" key="4">
    <source>
        <dbReference type="ARBA" id="ARBA00022989"/>
    </source>
</evidence>
<dbReference type="AlphaFoldDB" id="A0A172YIF4"/>
<dbReference type="InterPro" id="IPR011990">
    <property type="entry name" value="TPR-like_helical_dom_sf"/>
</dbReference>
<evidence type="ECO:0000313" key="11">
    <source>
        <dbReference type="EMBL" id="ANF59010.1"/>
    </source>
</evidence>
<dbReference type="Proteomes" id="UP000077875">
    <property type="component" value="Chromosome"/>
</dbReference>
<dbReference type="KEGG" id="haa:A5892_17365"/>